<dbReference type="SUPFAM" id="SSF100966">
    <property type="entry name" value="Translation initiation factor 2 beta, aIF2beta, N-terminal domain"/>
    <property type="match status" value="1"/>
</dbReference>
<dbReference type="PANTHER" id="PTHR23001">
    <property type="entry name" value="EUKARYOTIC TRANSLATION INITIATION FACTOR"/>
    <property type="match status" value="1"/>
</dbReference>
<keyword evidence="5 9" id="KW-0396">Initiation factor</keyword>
<dbReference type="InterPro" id="IPR004458">
    <property type="entry name" value="TIF2_bsu_arc"/>
</dbReference>
<comment type="similarity">
    <text evidence="2 9">Belongs to the eIF-2-beta/eIF-5 family.</text>
</comment>
<gene>
    <name evidence="9 11" type="primary">eif2b</name>
    <name evidence="11" type="ORF">NCAV_1115</name>
</gene>
<dbReference type="SMART" id="SM00653">
    <property type="entry name" value="eIF2B_5"/>
    <property type="match status" value="1"/>
</dbReference>
<evidence type="ECO:0000313" key="12">
    <source>
        <dbReference type="Proteomes" id="UP000236248"/>
    </source>
</evidence>
<evidence type="ECO:0000256" key="4">
    <source>
        <dbReference type="ARBA" id="ARBA00022314"/>
    </source>
</evidence>
<dbReference type="KEGG" id="ncv:NCAV_1115"/>
<dbReference type="PANTHER" id="PTHR23001:SF3">
    <property type="entry name" value="EUKARYOTIC TRANSLATION INITIATION FACTOR 2 SUBUNIT 2"/>
    <property type="match status" value="1"/>
</dbReference>
<feature type="domain" description="Translation initiation factor IF2/IF5" evidence="10">
    <location>
        <begin position="25"/>
        <end position="132"/>
    </location>
</feature>
<sequence length="140" mass="16231">MDDSRYEMLLQRLYSKIPARSEKGAFRLEIPQPDVVWSGNRTILRNFDDYPKILRRDPEKLLLFLAKEIGTSANIVNEKAFFVGKWESTIFHSLLQKYIKEYVVCPVCNSPDTRVEKVKRLVFLTCEACGARSPIKGKFV</sequence>
<keyword evidence="12" id="KW-1185">Reference proteome</keyword>
<organism evidence="11 12">
    <name type="scientific">Candidatus Nitrosocaldus cavascurensis</name>
    <dbReference type="NCBI Taxonomy" id="2058097"/>
    <lineage>
        <taxon>Archaea</taxon>
        <taxon>Nitrososphaerota</taxon>
        <taxon>Nitrososphaeria</taxon>
        <taxon>Candidatus Nitrosocaldales</taxon>
        <taxon>Candidatus Nitrosocaldaceae</taxon>
        <taxon>Candidatus Nitrosocaldus</taxon>
    </lineage>
</organism>
<keyword evidence="6 9" id="KW-0648">Protein biosynthesis</keyword>
<dbReference type="NCBIfam" id="NF003067">
    <property type="entry name" value="PRK03988.1"/>
    <property type="match status" value="1"/>
</dbReference>
<evidence type="ECO:0000256" key="2">
    <source>
        <dbReference type="ARBA" id="ARBA00010397"/>
    </source>
</evidence>
<dbReference type="FunFam" id="3.30.30.170:FF:000001">
    <property type="entry name" value="Eukaryotic translation initiation factor 2 subunit"/>
    <property type="match status" value="1"/>
</dbReference>
<dbReference type="Gene3D" id="3.30.30.170">
    <property type="match status" value="1"/>
</dbReference>
<dbReference type="InterPro" id="IPR002735">
    <property type="entry name" value="Transl_init_fac_IF2/IF5_dom"/>
</dbReference>
<comment type="function">
    <text evidence="1 9">eIF-2 functions in the early steps of protein synthesis by forming a ternary complex with GTP and initiator tRNA.</text>
</comment>
<dbReference type="AlphaFoldDB" id="A0A2K5ARK6"/>
<evidence type="ECO:0000256" key="1">
    <source>
        <dbReference type="ARBA" id="ARBA00003323"/>
    </source>
</evidence>
<dbReference type="GO" id="GO:0003743">
    <property type="term" value="F:translation initiation factor activity"/>
    <property type="evidence" value="ECO:0007669"/>
    <property type="project" value="UniProtKB-UniRule"/>
</dbReference>
<dbReference type="InterPro" id="IPR016190">
    <property type="entry name" value="Transl_init_fac_IF2/IF5_Zn-bd"/>
</dbReference>
<evidence type="ECO:0000256" key="7">
    <source>
        <dbReference type="ARBA" id="ARBA00031466"/>
    </source>
</evidence>
<dbReference type="Pfam" id="PF01873">
    <property type="entry name" value="eIF-5_eIF-2B"/>
    <property type="match status" value="1"/>
</dbReference>
<proteinExistence type="inferred from homology"/>
<evidence type="ECO:0000256" key="6">
    <source>
        <dbReference type="ARBA" id="ARBA00022917"/>
    </source>
</evidence>
<comment type="subunit">
    <text evidence="3 9">Heterotrimer composed of an alpha, a beta and a gamma chain.</text>
</comment>
<evidence type="ECO:0000256" key="8">
    <source>
        <dbReference type="ARBA" id="ARBA00032408"/>
    </source>
</evidence>
<evidence type="ECO:0000313" key="11">
    <source>
        <dbReference type="EMBL" id="SPC34292.1"/>
    </source>
</evidence>
<evidence type="ECO:0000256" key="3">
    <source>
        <dbReference type="ARBA" id="ARBA00011243"/>
    </source>
</evidence>
<dbReference type="InterPro" id="IPR016189">
    <property type="entry name" value="Transl_init_fac_IF2/IF5_N"/>
</dbReference>
<evidence type="ECO:0000256" key="9">
    <source>
        <dbReference type="HAMAP-Rule" id="MF_00232"/>
    </source>
</evidence>
<dbReference type="RefSeq" id="WP_103287022.1">
    <property type="nucleotide sequence ID" value="NZ_LT981265.1"/>
</dbReference>
<dbReference type="EMBL" id="LT981265">
    <property type="protein sequence ID" value="SPC34292.1"/>
    <property type="molecule type" value="Genomic_DNA"/>
</dbReference>
<protein>
    <recommendedName>
        <fullName evidence="4 9">Translation initiation factor 2 subunit beta</fullName>
    </recommendedName>
    <alternativeName>
        <fullName evidence="7 9">aIF2-beta</fullName>
    </alternativeName>
    <alternativeName>
        <fullName evidence="8 9">eIF-2-beta</fullName>
    </alternativeName>
</protein>
<dbReference type="Proteomes" id="UP000236248">
    <property type="component" value="Chromosome NCAV"/>
</dbReference>
<accession>A0A2K5ARK6</accession>
<evidence type="ECO:0000256" key="5">
    <source>
        <dbReference type="ARBA" id="ARBA00022540"/>
    </source>
</evidence>
<dbReference type="SUPFAM" id="SSF75689">
    <property type="entry name" value="Zinc-binding domain of translation initiation factor 2 beta"/>
    <property type="match status" value="1"/>
</dbReference>
<dbReference type="HAMAP" id="MF_00232">
    <property type="entry name" value="eIF_2_beta"/>
    <property type="match status" value="1"/>
</dbReference>
<dbReference type="InterPro" id="IPR045196">
    <property type="entry name" value="IF2/IF5"/>
</dbReference>
<reference evidence="12" key="1">
    <citation type="submission" date="2018-01" db="EMBL/GenBank/DDBJ databases">
        <authorList>
            <person name="Kerou L M."/>
        </authorList>
    </citation>
    <scope>NUCLEOTIDE SEQUENCE [LARGE SCALE GENOMIC DNA]</scope>
    <source>
        <strain evidence="12">SCU2</strain>
    </source>
</reference>
<name>A0A2K5ARK6_9ARCH</name>
<dbReference type="GeneID" id="41595136"/>
<evidence type="ECO:0000259" key="10">
    <source>
        <dbReference type="SMART" id="SM00653"/>
    </source>
</evidence>